<dbReference type="PATRIC" id="fig|28037.238.peg.101"/>
<comment type="caution">
    <text evidence="1">The sequence shown here is derived from an EMBL/GenBank/DDBJ whole genome shotgun (WGS) entry which is preliminary data.</text>
</comment>
<evidence type="ECO:0000313" key="2">
    <source>
        <dbReference type="Proteomes" id="UP000070779"/>
    </source>
</evidence>
<dbReference type="EMBL" id="LQZD01000027">
    <property type="protein sequence ID" value="KXU15868.1"/>
    <property type="molecule type" value="Genomic_DNA"/>
</dbReference>
<dbReference type="Proteomes" id="UP000070779">
    <property type="component" value="Unassembled WGS sequence"/>
</dbReference>
<evidence type="ECO:0000313" key="1">
    <source>
        <dbReference type="EMBL" id="KXU15868.1"/>
    </source>
</evidence>
<gene>
    <name evidence="1" type="ORF">SMIDD22_00075</name>
</gene>
<organism evidence="1 2">
    <name type="scientific">Streptococcus mitis</name>
    <dbReference type="NCBI Taxonomy" id="28037"/>
    <lineage>
        <taxon>Bacteria</taxon>
        <taxon>Bacillati</taxon>
        <taxon>Bacillota</taxon>
        <taxon>Bacilli</taxon>
        <taxon>Lactobacillales</taxon>
        <taxon>Streptococcaceae</taxon>
        <taxon>Streptococcus</taxon>
        <taxon>Streptococcus mitis group</taxon>
    </lineage>
</organism>
<name>A0A139RMC9_STRMT</name>
<sequence length="59" mass="7028">MFADVSDNLGEIKKAKDRFFKYKNNKQIPPEDIIEKIQKIFLIERVVLFQKSVPDLQNF</sequence>
<protein>
    <submittedName>
        <fullName evidence="1">Uncharacterized protein</fullName>
    </submittedName>
</protein>
<dbReference type="AlphaFoldDB" id="A0A139RMC9"/>
<reference evidence="1 2" key="1">
    <citation type="submission" date="2016-01" db="EMBL/GenBank/DDBJ databases">
        <title>Highly variable Streptococcus oralis are common among viridans streptococci isolated from primates.</title>
        <authorList>
            <person name="Denapaite D."/>
            <person name="Rieger M."/>
            <person name="Koendgen S."/>
            <person name="Brueckner R."/>
            <person name="Ochigava I."/>
            <person name="Kappeler P."/>
            <person name="Maetz-Rensing K."/>
            <person name="Leendertz F."/>
            <person name="Hakenbeck R."/>
        </authorList>
    </citation>
    <scope>NUCLEOTIDE SEQUENCE [LARGE SCALE GENOMIC DNA]</scope>
    <source>
        <strain evidence="1 2">DD22</strain>
    </source>
</reference>
<accession>A0A139RMC9</accession>
<proteinExistence type="predicted"/>